<dbReference type="Gene3D" id="3.90.320.10">
    <property type="match status" value="1"/>
</dbReference>
<dbReference type="AlphaFoldDB" id="A0A9E2BIS0"/>
<dbReference type="InterPro" id="IPR011604">
    <property type="entry name" value="PDDEXK-like_dom_sf"/>
</dbReference>
<proteinExistence type="predicted"/>
<comment type="caution">
    <text evidence="1">The sequence shown here is derived from an EMBL/GenBank/DDBJ whole genome shotgun (WGS) entry which is preliminary data.</text>
</comment>
<name>A0A9E2BIS0_PSYF1</name>
<accession>A0A9E2BIS0</accession>
<protein>
    <recommendedName>
        <fullName evidence="3">PD-(D/E)XK endonuclease-like domain-containing protein</fullName>
    </recommendedName>
</protein>
<evidence type="ECO:0000313" key="1">
    <source>
        <dbReference type="EMBL" id="MBT9145672.1"/>
    </source>
</evidence>
<gene>
    <name evidence="1" type="ORF">DDT42_01547</name>
</gene>
<evidence type="ECO:0008006" key="3">
    <source>
        <dbReference type="Google" id="ProtNLM"/>
    </source>
</evidence>
<reference evidence="1 2" key="1">
    <citation type="journal article" date="2021" name="bioRxiv">
        <title>Unique metabolic strategies in Hadean analogues reveal hints for primordial physiology.</title>
        <authorList>
            <person name="Nobu M.K."/>
            <person name="Nakai R."/>
            <person name="Tamazawa S."/>
            <person name="Mori H."/>
            <person name="Toyoda A."/>
            <person name="Ijiri A."/>
            <person name="Suzuki S."/>
            <person name="Kurokawa K."/>
            <person name="Kamagata Y."/>
            <person name="Tamaki H."/>
        </authorList>
    </citation>
    <scope>NUCLEOTIDE SEQUENCE [LARGE SCALE GENOMIC DNA]</scope>
    <source>
        <strain evidence="1">BS525</strain>
    </source>
</reference>
<sequence length="198" mass="22736">MEINVGLLEDLMEKVKGGARLETLERMEKRPNNLLYVTDLVGCKKRWELYKLGGIVVDDVAVVPTVLIGKFVGDGVAKMLGEHYVVESESSKEKKIGNWVVRGRYDCKVGNDLIEVKFSGWDVGLKEHHKMQCEIYCNLYGVEKMLLWVFSPKGYKEYVVNAKYDDSDILGLIENRGSPMWKWECKYCKVREACKNEV</sequence>
<dbReference type="Proteomes" id="UP000811545">
    <property type="component" value="Unassembled WGS sequence"/>
</dbReference>
<dbReference type="EMBL" id="QLTW01000142">
    <property type="protein sequence ID" value="MBT9145672.1"/>
    <property type="molecule type" value="Genomic_DNA"/>
</dbReference>
<evidence type="ECO:0000313" key="2">
    <source>
        <dbReference type="Proteomes" id="UP000811545"/>
    </source>
</evidence>
<organism evidence="1 2">
    <name type="scientific">Psychracetigena formicireducens</name>
    <dbReference type="NCBI Taxonomy" id="2986056"/>
    <lineage>
        <taxon>Bacteria</taxon>
        <taxon>Bacillati</taxon>
        <taxon>Candidatus Lithacetigenota</taxon>
        <taxon>Candidatus Psychracetigena</taxon>
    </lineage>
</organism>